<proteinExistence type="predicted"/>
<protein>
    <submittedName>
        <fullName evidence="2">ABC-2 transporter permease</fullName>
    </submittedName>
</protein>
<feature type="transmembrane region" description="Helical" evidence="1">
    <location>
        <begin position="150"/>
        <end position="169"/>
    </location>
</feature>
<dbReference type="EMBL" id="JAJEKE010000006">
    <property type="protein sequence ID" value="MCQ1529666.1"/>
    <property type="molecule type" value="Genomic_DNA"/>
</dbReference>
<feature type="transmembrane region" description="Helical" evidence="1">
    <location>
        <begin position="189"/>
        <end position="214"/>
    </location>
</feature>
<dbReference type="Proteomes" id="UP001651880">
    <property type="component" value="Unassembled WGS sequence"/>
</dbReference>
<dbReference type="InterPro" id="IPR025699">
    <property type="entry name" value="ABC2_memb-like"/>
</dbReference>
<evidence type="ECO:0000256" key="1">
    <source>
        <dbReference type="SAM" id="Phobius"/>
    </source>
</evidence>
<name>A0ABT1NIG5_9FIRM</name>
<keyword evidence="3" id="KW-1185">Reference proteome</keyword>
<accession>A0ABT1NIG5</accession>
<dbReference type="Pfam" id="PF13346">
    <property type="entry name" value="ABC2_membrane_5"/>
    <property type="match status" value="1"/>
</dbReference>
<feature type="transmembrane region" description="Helical" evidence="1">
    <location>
        <begin position="77"/>
        <end position="98"/>
    </location>
</feature>
<sequence>MYNLIVKDMLIQKKQMIFSLAYMVFVLVAFQGMGSSMFSAGLVAFTYMLAMTSCAYEDKNKSDVMLNSLPVKRSSIVAAKYLSVIVYLAMGTIVYMASTSIIIMAQIPLKVYPLSLEIFIGGLISVGLMTGIWFPIFFKYGYMKLRVVNFVVFFLFFFGISFISDYLRKNQDAAWLQSMVNFFSSRSDAAIAAIFIASISVFLLISFMLSVRFYKNREF</sequence>
<keyword evidence="1" id="KW-1133">Transmembrane helix</keyword>
<evidence type="ECO:0000313" key="3">
    <source>
        <dbReference type="Proteomes" id="UP001651880"/>
    </source>
</evidence>
<feature type="transmembrane region" description="Helical" evidence="1">
    <location>
        <begin position="118"/>
        <end position="138"/>
    </location>
</feature>
<reference evidence="2 3" key="1">
    <citation type="submission" date="2021-10" db="EMBL/GenBank/DDBJ databases">
        <title>Lutispora strain m25 sp. nov., a thermophilic, non-spore-forming bacterium isolated from a lab-scale methanogenic bioreactor digesting anaerobic sludge.</title>
        <authorList>
            <person name="El Houari A."/>
            <person name="Mcdonald J."/>
        </authorList>
    </citation>
    <scope>NUCLEOTIDE SEQUENCE [LARGE SCALE GENOMIC DNA]</scope>
    <source>
        <strain evidence="3">m25</strain>
    </source>
</reference>
<comment type="caution">
    <text evidence="2">The sequence shown here is derived from an EMBL/GenBank/DDBJ whole genome shotgun (WGS) entry which is preliminary data.</text>
</comment>
<evidence type="ECO:0000313" key="2">
    <source>
        <dbReference type="EMBL" id="MCQ1529666.1"/>
    </source>
</evidence>
<feature type="transmembrane region" description="Helical" evidence="1">
    <location>
        <begin position="16"/>
        <end position="32"/>
    </location>
</feature>
<dbReference type="PANTHER" id="PTHR41309">
    <property type="entry name" value="MEMBRANE PROTEIN-RELATED"/>
    <property type="match status" value="1"/>
</dbReference>
<gene>
    <name evidence="2" type="ORF">LJD61_08875</name>
</gene>
<keyword evidence="1" id="KW-0472">Membrane</keyword>
<dbReference type="RefSeq" id="WP_255227178.1">
    <property type="nucleotide sequence ID" value="NZ_JAJEKE010000006.1"/>
</dbReference>
<dbReference type="PANTHER" id="PTHR41309:SF2">
    <property type="entry name" value="MEMBRANE PROTEIN"/>
    <property type="match status" value="1"/>
</dbReference>
<keyword evidence="1" id="KW-0812">Transmembrane</keyword>
<organism evidence="2 3">
    <name type="scientific">Lutispora saccharofermentans</name>
    <dbReference type="NCBI Taxonomy" id="3024236"/>
    <lineage>
        <taxon>Bacteria</taxon>
        <taxon>Bacillati</taxon>
        <taxon>Bacillota</taxon>
        <taxon>Clostridia</taxon>
        <taxon>Lutisporales</taxon>
        <taxon>Lutisporaceae</taxon>
        <taxon>Lutispora</taxon>
    </lineage>
</organism>